<dbReference type="InterPro" id="IPR018062">
    <property type="entry name" value="HTH_AraC-typ_CS"/>
</dbReference>
<evidence type="ECO:0000256" key="1">
    <source>
        <dbReference type="ARBA" id="ARBA00023015"/>
    </source>
</evidence>
<reference evidence="6 7" key="1">
    <citation type="submission" date="2017-03" db="EMBL/GenBank/DDBJ databases">
        <title>Genome analysis of strain PAMC 26510.</title>
        <authorList>
            <person name="Oh H.-M."/>
            <person name="Yang J.-A."/>
        </authorList>
    </citation>
    <scope>NUCLEOTIDE SEQUENCE [LARGE SCALE GENOMIC DNA]</scope>
    <source>
        <strain evidence="6 7">PAMC 26510</strain>
    </source>
</reference>
<protein>
    <submittedName>
        <fullName evidence="6">Transcriptional regulator, AraC family</fullName>
    </submittedName>
</protein>
<dbReference type="InterPro" id="IPR037923">
    <property type="entry name" value="HTH-like"/>
</dbReference>
<organism evidence="6 7">
    <name type="scientific">Caballeronia sordidicola</name>
    <name type="common">Burkholderia sordidicola</name>
    <dbReference type="NCBI Taxonomy" id="196367"/>
    <lineage>
        <taxon>Bacteria</taxon>
        <taxon>Pseudomonadati</taxon>
        <taxon>Pseudomonadota</taxon>
        <taxon>Betaproteobacteria</taxon>
        <taxon>Burkholderiales</taxon>
        <taxon>Burkholderiaceae</taxon>
        <taxon>Caballeronia</taxon>
    </lineage>
</organism>
<keyword evidence="3" id="KW-0010">Activator</keyword>
<dbReference type="SUPFAM" id="SSF51215">
    <property type="entry name" value="Regulatory protein AraC"/>
    <property type="match status" value="1"/>
</dbReference>
<feature type="domain" description="HTH araC/xylS-type" evidence="5">
    <location>
        <begin position="184"/>
        <end position="279"/>
    </location>
</feature>
<dbReference type="InterPro" id="IPR020449">
    <property type="entry name" value="Tscrpt_reg_AraC-type_HTH"/>
</dbReference>
<evidence type="ECO:0000256" key="3">
    <source>
        <dbReference type="ARBA" id="ARBA00023159"/>
    </source>
</evidence>
<dbReference type="PRINTS" id="PR00032">
    <property type="entry name" value="HTHARAC"/>
</dbReference>
<accession>A0A242M4A0</accession>
<dbReference type="SUPFAM" id="SSF46689">
    <property type="entry name" value="Homeodomain-like"/>
    <property type="match status" value="2"/>
</dbReference>
<dbReference type="PROSITE" id="PS00041">
    <property type="entry name" value="HTH_ARAC_FAMILY_1"/>
    <property type="match status" value="1"/>
</dbReference>
<dbReference type="SMART" id="SM00342">
    <property type="entry name" value="HTH_ARAC"/>
    <property type="match status" value="1"/>
</dbReference>
<dbReference type="EMBL" id="NBTY01000209">
    <property type="protein sequence ID" value="OTP66020.1"/>
    <property type="molecule type" value="Genomic_DNA"/>
</dbReference>
<dbReference type="GO" id="GO:0003700">
    <property type="term" value="F:DNA-binding transcription factor activity"/>
    <property type="evidence" value="ECO:0007669"/>
    <property type="project" value="InterPro"/>
</dbReference>
<dbReference type="AlphaFoldDB" id="A0A242M4A0"/>
<gene>
    <name evidence="6" type="ORF">PAMC26510_36415</name>
</gene>
<dbReference type="GO" id="GO:0043565">
    <property type="term" value="F:sequence-specific DNA binding"/>
    <property type="evidence" value="ECO:0007669"/>
    <property type="project" value="InterPro"/>
</dbReference>
<dbReference type="InterPro" id="IPR003313">
    <property type="entry name" value="AraC-bd"/>
</dbReference>
<proteinExistence type="predicted"/>
<evidence type="ECO:0000313" key="6">
    <source>
        <dbReference type="EMBL" id="OTP66020.1"/>
    </source>
</evidence>
<dbReference type="Pfam" id="PF02311">
    <property type="entry name" value="AraC_binding"/>
    <property type="match status" value="1"/>
</dbReference>
<dbReference type="InterPro" id="IPR009057">
    <property type="entry name" value="Homeodomain-like_sf"/>
</dbReference>
<keyword evidence="1" id="KW-0805">Transcription regulation</keyword>
<dbReference type="PANTHER" id="PTHR46796">
    <property type="entry name" value="HTH-TYPE TRANSCRIPTIONAL ACTIVATOR RHAS-RELATED"/>
    <property type="match status" value="1"/>
</dbReference>
<dbReference type="Proteomes" id="UP000194546">
    <property type="component" value="Unassembled WGS sequence"/>
</dbReference>
<dbReference type="Pfam" id="PF12833">
    <property type="entry name" value="HTH_18"/>
    <property type="match status" value="1"/>
</dbReference>
<dbReference type="PROSITE" id="PS01124">
    <property type="entry name" value="HTH_ARAC_FAMILY_2"/>
    <property type="match status" value="1"/>
</dbReference>
<sequence length="279" mass="31210">MNDFILPPQENRAKLWREPSLFNTEFLRATYPTHTFPQHSHDEYALGFIERGAQMFSEGQRERTVMPAGTICVINPGQFHEGGPATVGGWDYRMIYLPRSALAIILGIEGALPESALPYFNDPVIDDPALVRVMRAAHSCSESPDVSWLEKSTRLTLALRQLASRHGQGERPGFLPGAASGAVTRAREYIDSCIEANPTLDEIATAAGLSSFHLLRQFKLAVGLPPHAYLMQRRVDQARRLLLKGHPLREVAIRVGYADQAHFSREFRRFYGVSPSTIR</sequence>
<dbReference type="RefSeq" id="WP_086383927.1">
    <property type="nucleotide sequence ID" value="NZ_NBTY01000209.1"/>
</dbReference>
<evidence type="ECO:0000256" key="4">
    <source>
        <dbReference type="ARBA" id="ARBA00023163"/>
    </source>
</evidence>
<evidence type="ECO:0000313" key="7">
    <source>
        <dbReference type="Proteomes" id="UP000194546"/>
    </source>
</evidence>
<keyword evidence="4" id="KW-0804">Transcription</keyword>
<dbReference type="InterPro" id="IPR050204">
    <property type="entry name" value="AraC_XylS_family_regulators"/>
</dbReference>
<evidence type="ECO:0000256" key="2">
    <source>
        <dbReference type="ARBA" id="ARBA00023125"/>
    </source>
</evidence>
<dbReference type="PANTHER" id="PTHR46796:SF2">
    <property type="entry name" value="TRANSCRIPTIONAL REGULATORY PROTEIN"/>
    <property type="match status" value="1"/>
</dbReference>
<dbReference type="Gene3D" id="1.10.10.60">
    <property type="entry name" value="Homeodomain-like"/>
    <property type="match status" value="2"/>
</dbReference>
<comment type="caution">
    <text evidence="6">The sequence shown here is derived from an EMBL/GenBank/DDBJ whole genome shotgun (WGS) entry which is preliminary data.</text>
</comment>
<name>A0A242M4A0_CABSO</name>
<keyword evidence="2" id="KW-0238">DNA-binding</keyword>
<dbReference type="InterPro" id="IPR018060">
    <property type="entry name" value="HTH_AraC"/>
</dbReference>
<evidence type="ECO:0000259" key="5">
    <source>
        <dbReference type="PROSITE" id="PS01124"/>
    </source>
</evidence>